<proteinExistence type="predicted"/>
<evidence type="ECO:0000256" key="1">
    <source>
        <dbReference type="SAM" id="MobiDB-lite"/>
    </source>
</evidence>
<protein>
    <submittedName>
        <fullName evidence="2">Uncharacterized protein</fullName>
    </submittedName>
</protein>
<reference evidence="2 3" key="1">
    <citation type="submission" date="2015-09" db="EMBL/GenBank/DDBJ databases">
        <title>Genome announcement of multiple Pseudomonas syringae strains.</title>
        <authorList>
            <person name="Thakur S."/>
            <person name="Wang P.W."/>
            <person name="Gong Y."/>
            <person name="Weir B.S."/>
            <person name="Guttman D.S."/>
        </authorList>
    </citation>
    <scope>NUCLEOTIDE SEQUENCE [LARGE SCALE GENOMIC DNA]</scope>
    <source>
        <strain evidence="2 3">ICMP4303</strain>
    </source>
</reference>
<name>A0A0P9KV53_9PSED</name>
<feature type="region of interest" description="Disordered" evidence="1">
    <location>
        <begin position="39"/>
        <end position="59"/>
    </location>
</feature>
<dbReference type="AlphaFoldDB" id="A0A0P9KV53"/>
<gene>
    <name evidence="2" type="ORF">ALO88_04788</name>
</gene>
<dbReference type="Proteomes" id="UP000050425">
    <property type="component" value="Unassembled WGS sequence"/>
</dbReference>
<organism evidence="2 3">
    <name type="scientific">Pseudomonas syringae pv. antirrhini</name>
    <dbReference type="NCBI Taxonomy" id="251702"/>
    <lineage>
        <taxon>Bacteria</taxon>
        <taxon>Pseudomonadati</taxon>
        <taxon>Pseudomonadota</taxon>
        <taxon>Gammaproteobacteria</taxon>
        <taxon>Pseudomonadales</taxon>
        <taxon>Pseudomonadaceae</taxon>
        <taxon>Pseudomonas</taxon>
    </lineage>
</organism>
<evidence type="ECO:0000313" key="2">
    <source>
        <dbReference type="EMBL" id="KPW44207.1"/>
    </source>
</evidence>
<evidence type="ECO:0000313" key="3">
    <source>
        <dbReference type="Proteomes" id="UP000050425"/>
    </source>
</evidence>
<accession>A0A0P9KV53</accession>
<sequence length="266" mass="28844">MGSSGRQVWASQRMAPRAGVGTVFGFIAQLRDSWGGYQQALSKPTKGEQAGTLSNPQSTSFETDLKFEENRHGEVAQMHLNPNVEAGAAQQKDSISYPPKPRNPFMKSRFSCCSSFLIMLSLTGCAVNMDTPKRDQPGENALYGSWHVAGVEVSDSGVQALEDNAPSFMGRRLSFNHDQLAWKASAGSTEDVCKGPVFHKLPTISGAELEPQLHKLGIEKAVPYGVECTSGSWGPLDKESPVFFLAQNGSLALSWYDGGMLKLVRD</sequence>
<dbReference type="EMBL" id="LJPT01000167">
    <property type="protein sequence ID" value="KPW44207.1"/>
    <property type="molecule type" value="Genomic_DNA"/>
</dbReference>
<comment type="caution">
    <text evidence="2">The sequence shown here is derived from an EMBL/GenBank/DDBJ whole genome shotgun (WGS) entry which is preliminary data.</text>
</comment>